<dbReference type="eggNOG" id="KOG0527">
    <property type="taxonomic scope" value="Eukaryota"/>
</dbReference>
<dbReference type="Gene3D" id="1.10.30.10">
    <property type="entry name" value="High mobility group box domain"/>
    <property type="match status" value="1"/>
</dbReference>
<dbReference type="EMBL" id="EQ962662">
    <property type="protein sequence ID" value="EED11557.1"/>
    <property type="molecule type" value="Genomic_DNA"/>
</dbReference>
<keyword evidence="1" id="KW-0805">Transcription regulation</keyword>
<dbReference type="GeneID" id="8103241"/>
<proteinExistence type="predicted"/>
<feature type="DNA-binding region" description="HMG box" evidence="4">
    <location>
        <begin position="129"/>
        <end position="197"/>
    </location>
</feature>
<dbReference type="GO" id="GO:0000978">
    <property type="term" value="F:RNA polymerase II cis-regulatory region sequence-specific DNA binding"/>
    <property type="evidence" value="ECO:0007669"/>
    <property type="project" value="TreeGrafter"/>
</dbReference>
<dbReference type="GO" id="GO:0030154">
    <property type="term" value="P:cell differentiation"/>
    <property type="evidence" value="ECO:0007669"/>
    <property type="project" value="TreeGrafter"/>
</dbReference>
<keyword evidence="2 4" id="KW-0238">DNA-binding</keyword>
<feature type="compositionally biased region" description="Basic residues" evidence="5">
    <location>
        <begin position="200"/>
        <end position="212"/>
    </location>
</feature>
<keyword evidence="8" id="KW-1185">Reference proteome</keyword>
<evidence type="ECO:0000256" key="3">
    <source>
        <dbReference type="ARBA" id="ARBA00023163"/>
    </source>
</evidence>
<dbReference type="GO" id="GO:0001228">
    <property type="term" value="F:DNA-binding transcription activator activity, RNA polymerase II-specific"/>
    <property type="evidence" value="ECO:0007669"/>
    <property type="project" value="TreeGrafter"/>
</dbReference>
<feature type="region of interest" description="Disordered" evidence="5">
    <location>
        <begin position="189"/>
        <end position="253"/>
    </location>
</feature>
<feature type="domain" description="HMG box" evidence="6">
    <location>
        <begin position="129"/>
        <end position="197"/>
    </location>
</feature>
<evidence type="ECO:0000259" key="6">
    <source>
        <dbReference type="PROSITE" id="PS50118"/>
    </source>
</evidence>
<dbReference type="Proteomes" id="UP000001745">
    <property type="component" value="Unassembled WGS sequence"/>
</dbReference>
<dbReference type="InParanoid" id="B8MVA1"/>
<dbReference type="FunFam" id="1.10.30.10:FF:000041">
    <property type="entry name" value="HMG box family protein"/>
    <property type="match status" value="1"/>
</dbReference>
<keyword evidence="3" id="KW-0804">Transcription</keyword>
<dbReference type="STRING" id="441959.B8MVA1"/>
<dbReference type="InterPro" id="IPR009071">
    <property type="entry name" value="HMG_box_dom"/>
</dbReference>
<protein>
    <submittedName>
        <fullName evidence="7">Mating type protein MAT1-2-1</fullName>
    </submittedName>
</protein>
<gene>
    <name evidence="7" type="ORF">TSTA_008530</name>
</gene>
<dbReference type="InterPro" id="IPR050140">
    <property type="entry name" value="SRY-related_HMG-box_TF-like"/>
</dbReference>
<feature type="compositionally biased region" description="Polar residues" evidence="5">
    <location>
        <begin position="232"/>
        <end position="252"/>
    </location>
</feature>
<evidence type="ECO:0000256" key="2">
    <source>
        <dbReference type="ARBA" id="ARBA00023125"/>
    </source>
</evidence>
<dbReference type="PANTHER" id="PTHR10270">
    <property type="entry name" value="SOX TRANSCRIPTION FACTOR"/>
    <property type="match status" value="1"/>
</dbReference>
<evidence type="ECO:0000256" key="4">
    <source>
        <dbReference type="PROSITE-ProRule" id="PRU00267"/>
    </source>
</evidence>
<dbReference type="GO" id="GO:0005634">
    <property type="term" value="C:nucleus"/>
    <property type="evidence" value="ECO:0007669"/>
    <property type="project" value="UniProtKB-UniRule"/>
</dbReference>
<name>B8MVA1_TALSN</name>
<dbReference type="SMART" id="SM00398">
    <property type="entry name" value="HMG"/>
    <property type="match status" value="1"/>
</dbReference>
<dbReference type="VEuPathDB" id="FungiDB:TSTA_008530"/>
<evidence type="ECO:0000256" key="5">
    <source>
        <dbReference type="SAM" id="MobiDB-lite"/>
    </source>
</evidence>
<evidence type="ECO:0000313" key="7">
    <source>
        <dbReference type="EMBL" id="EED11557.1"/>
    </source>
</evidence>
<organism evidence="7 8">
    <name type="scientific">Talaromyces stipitatus (strain ATCC 10500 / CBS 375.48 / QM 6759 / NRRL 1006)</name>
    <name type="common">Penicillium stipitatum</name>
    <dbReference type="NCBI Taxonomy" id="441959"/>
    <lineage>
        <taxon>Eukaryota</taxon>
        <taxon>Fungi</taxon>
        <taxon>Dikarya</taxon>
        <taxon>Ascomycota</taxon>
        <taxon>Pezizomycotina</taxon>
        <taxon>Eurotiomycetes</taxon>
        <taxon>Eurotiomycetidae</taxon>
        <taxon>Eurotiales</taxon>
        <taxon>Trichocomaceae</taxon>
        <taxon>Talaromyces</taxon>
        <taxon>Talaromyces sect. Talaromyces</taxon>
    </lineage>
</organism>
<dbReference type="SUPFAM" id="SSF47095">
    <property type="entry name" value="HMG-box"/>
    <property type="match status" value="1"/>
</dbReference>
<dbReference type="PROSITE" id="PS50118">
    <property type="entry name" value="HMG_BOX_2"/>
    <property type="match status" value="1"/>
</dbReference>
<sequence length="329" mass="37202">MESFIPFGTDPEMATRVADLIWDQAVMNFGLTDNEILLPLNITGIIGPLAIERLKLQLTNFLSRPCTAFADNALGCVRILASPEFKGLGPATDNMVLPRVSAEGGFSLDVCSIKSLQKADKKVEKRLKIPRPPNAFILYRKHYHAILKEQNPDMHNNEISIAVGIKWNNESSEVKAHYKALADEAKRQHAQKYPNYQYAPRKHCEKKRRNSRRTAENFVDYETFSDDEEESSLQTSYESPADSSTYSAFSGQDQDDFAEQTVEDQTMDDYMTLSPIFSPLNESYHFSDYDIGDYNSWVRDAAMAQRLTIIAHTHAENGSFSQLFPPSHG</sequence>
<reference evidence="8" key="1">
    <citation type="journal article" date="2015" name="Genome Announc.">
        <title>Genome sequence of the AIDS-associated pathogen Penicillium marneffei (ATCC18224) and its near taxonomic relative Talaromyces stipitatus (ATCC10500).</title>
        <authorList>
            <person name="Nierman W.C."/>
            <person name="Fedorova-Abrams N.D."/>
            <person name="Andrianopoulos A."/>
        </authorList>
    </citation>
    <scope>NUCLEOTIDE SEQUENCE [LARGE SCALE GENOMIC DNA]</scope>
    <source>
        <strain evidence="8">ATCC 10500 / CBS 375.48 / QM 6759 / NRRL 1006</strain>
    </source>
</reference>
<dbReference type="Pfam" id="PF00505">
    <property type="entry name" value="HMG_box"/>
    <property type="match status" value="1"/>
</dbReference>
<evidence type="ECO:0000313" key="8">
    <source>
        <dbReference type="Proteomes" id="UP000001745"/>
    </source>
</evidence>
<dbReference type="HOGENOM" id="CLU_847603_0_0_1"/>
<keyword evidence="4" id="KW-0539">Nucleus</keyword>
<dbReference type="OrthoDB" id="6247875at2759"/>
<dbReference type="GO" id="GO:0000122">
    <property type="term" value="P:negative regulation of transcription by RNA polymerase II"/>
    <property type="evidence" value="ECO:0007669"/>
    <property type="project" value="TreeGrafter"/>
</dbReference>
<evidence type="ECO:0000256" key="1">
    <source>
        <dbReference type="ARBA" id="ARBA00023015"/>
    </source>
</evidence>
<dbReference type="InterPro" id="IPR036910">
    <property type="entry name" value="HMG_box_dom_sf"/>
</dbReference>
<dbReference type="PANTHER" id="PTHR10270:SF161">
    <property type="entry name" value="SEX-DETERMINING REGION Y PROTEIN"/>
    <property type="match status" value="1"/>
</dbReference>
<accession>B8MVA1</accession>
<dbReference type="PhylomeDB" id="B8MVA1"/>
<dbReference type="AlphaFoldDB" id="B8MVA1"/>
<dbReference type="RefSeq" id="XP_002488738.1">
    <property type="nucleotide sequence ID" value="XM_002488693.1"/>
</dbReference>
<dbReference type="CDD" id="cd01389">
    <property type="entry name" value="HMG-box_ROX1-like"/>
    <property type="match status" value="1"/>
</dbReference>